<dbReference type="OrthoDB" id="104605at2157"/>
<organism evidence="1 2">
    <name type="scientific">Candidatus Methanoperedens nitratireducens</name>
    <dbReference type="NCBI Taxonomy" id="1392998"/>
    <lineage>
        <taxon>Archaea</taxon>
        <taxon>Methanobacteriati</taxon>
        <taxon>Methanobacteriota</taxon>
        <taxon>Stenosarchaea group</taxon>
        <taxon>Methanomicrobia</taxon>
        <taxon>Methanosarcinales</taxon>
        <taxon>ANME-2 cluster</taxon>
        <taxon>Candidatus Methanoperedentaceae</taxon>
        <taxon>Candidatus Methanoperedens</taxon>
    </lineage>
</organism>
<dbReference type="RefSeq" id="WP_096204036.1">
    <property type="nucleotide sequence ID" value="NZ_FZMP01000033.1"/>
</dbReference>
<dbReference type="Gene3D" id="3.40.1350.10">
    <property type="match status" value="1"/>
</dbReference>
<evidence type="ECO:0000313" key="1">
    <source>
        <dbReference type="EMBL" id="SNQ59706.1"/>
    </source>
</evidence>
<dbReference type="Proteomes" id="UP000218615">
    <property type="component" value="Unassembled WGS sequence"/>
</dbReference>
<keyword evidence="2" id="KW-1185">Reference proteome</keyword>
<protein>
    <recommendedName>
        <fullName evidence="3">DUF91 domain-containing protein</fullName>
    </recommendedName>
</protein>
<name>A0A284VK85_9EURY</name>
<dbReference type="EMBL" id="FZMP01000033">
    <property type="protein sequence ID" value="SNQ59706.1"/>
    <property type="molecule type" value="Genomic_DNA"/>
</dbReference>
<sequence>MNIGNYLSNSPLVSREASLPSEEDGEGRWSVDHLFLDQDAIPTLVEVKRSTDTRIRREVVGQMLDYAANAVVYWPIESIRAKFEASCKDKGIEPEPALSEFLSDDINPEQFWQKTKTNLQAGKIRMVFVADDIPTELRRVVEFLNEQMDPAEVLAVEIRQYIGRSLKILVPRVMGLTAEAEKKKSSGLSKQWDKSSFFQDLRAKRGAEEARFACKIFEWAETRNFRIWWGKGSRDGSFFTMFDYRGVPHYLIAVWTYGKVEIQFQMMKMQSPFDNESKRLELLRRLNEIPGIAISPEAISKRPNIPLTIFKNEDVLKKFLETLDWAIQEIKSS</sequence>
<evidence type="ECO:0008006" key="3">
    <source>
        <dbReference type="Google" id="ProtNLM"/>
    </source>
</evidence>
<evidence type="ECO:0000313" key="2">
    <source>
        <dbReference type="Proteomes" id="UP000218615"/>
    </source>
</evidence>
<gene>
    <name evidence="1" type="ORF">MNV_1280009</name>
</gene>
<dbReference type="InterPro" id="IPR011856">
    <property type="entry name" value="tRNA_endonuc-like_dom_sf"/>
</dbReference>
<dbReference type="AlphaFoldDB" id="A0A284VK85"/>
<accession>A0A284VK85</accession>
<dbReference type="GO" id="GO:0003676">
    <property type="term" value="F:nucleic acid binding"/>
    <property type="evidence" value="ECO:0007669"/>
    <property type="project" value="InterPro"/>
</dbReference>
<reference evidence="2" key="1">
    <citation type="submission" date="2017-06" db="EMBL/GenBank/DDBJ databases">
        <authorList>
            <person name="Cremers G."/>
        </authorList>
    </citation>
    <scope>NUCLEOTIDE SEQUENCE [LARGE SCALE GENOMIC DNA]</scope>
</reference>
<proteinExistence type="predicted"/>